<keyword evidence="4" id="KW-0238">DNA-binding</keyword>
<evidence type="ECO:0000256" key="3">
    <source>
        <dbReference type="ARBA" id="ARBA00023082"/>
    </source>
</evidence>
<proteinExistence type="inferred from homology"/>
<evidence type="ECO:0000313" key="8">
    <source>
        <dbReference type="EMBL" id="QEL17869.1"/>
    </source>
</evidence>
<dbReference type="PANTHER" id="PTHR43133:SF8">
    <property type="entry name" value="RNA POLYMERASE SIGMA FACTOR HI_1459-RELATED"/>
    <property type="match status" value="1"/>
</dbReference>
<evidence type="ECO:0000256" key="2">
    <source>
        <dbReference type="ARBA" id="ARBA00023015"/>
    </source>
</evidence>
<comment type="similarity">
    <text evidence="1">Belongs to the sigma-70 factor family. ECF subfamily.</text>
</comment>
<evidence type="ECO:0000256" key="5">
    <source>
        <dbReference type="ARBA" id="ARBA00023163"/>
    </source>
</evidence>
<dbReference type="NCBIfam" id="TIGR02937">
    <property type="entry name" value="sigma70-ECF"/>
    <property type="match status" value="1"/>
</dbReference>
<dbReference type="GO" id="GO:0003677">
    <property type="term" value="F:DNA binding"/>
    <property type="evidence" value="ECO:0007669"/>
    <property type="project" value="UniProtKB-KW"/>
</dbReference>
<dbReference type="AlphaFoldDB" id="A0A5C1AEN5"/>
<dbReference type="CDD" id="cd06171">
    <property type="entry name" value="Sigma70_r4"/>
    <property type="match status" value="1"/>
</dbReference>
<sequence>MPGSDTQLQLVIDRLVAGDEAARSALLDHACDRLLLLTRKMFHAYRDLRRWEQTDDVFQTAMLRLHRALSDVKPESVRHFFNLGAVMIRRTLLDLAKHHLGPHGQGANHHTDGKGGAMNDRAEQPEDLEGWSAFHAQVEGLPDEEREVVGLLYYEGLTQEEAAHVLGVGLRTVKRRWQSARLLLRQRLNEESS</sequence>
<keyword evidence="5" id="KW-0804">Transcription</keyword>
<dbReference type="SUPFAM" id="SSF88659">
    <property type="entry name" value="Sigma3 and sigma4 domains of RNA polymerase sigma factors"/>
    <property type="match status" value="1"/>
</dbReference>
<dbReference type="InterPro" id="IPR013325">
    <property type="entry name" value="RNA_pol_sigma_r2"/>
</dbReference>
<evidence type="ECO:0000313" key="9">
    <source>
        <dbReference type="Proteomes" id="UP000324974"/>
    </source>
</evidence>
<protein>
    <submittedName>
        <fullName evidence="8">Sigma-70 family RNA polymerase sigma factor</fullName>
    </submittedName>
</protein>
<dbReference type="EMBL" id="CP042425">
    <property type="protein sequence ID" value="QEL17869.1"/>
    <property type="molecule type" value="Genomic_DNA"/>
</dbReference>
<evidence type="ECO:0000256" key="1">
    <source>
        <dbReference type="ARBA" id="ARBA00010641"/>
    </source>
</evidence>
<dbReference type="InterPro" id="IPR013324">
    <property type="entry name" value="RNA_pol_sigma_r3/r4-like"/>
</dbReference>
<dbReference type="Gene3D" id="1.10.10.10">
    <property type="entry name" value="Winged helix-like DNA-binding domain superfamily/Winged helix DNA-binding domain"/>
    <property type="match status" value="1"/>
</dbReference>
<keyword evidence="3" id="KW-0731">Sigma factor</keyword>
<dbReference type="InterPro" id="IPR053812">
    <property type="entry name" value="HTH_Sigma70_ECF-like"/>
</dbReference>
<gene>
    <name evidence="8" type="ORF">PX52LOC_04880</name>
</gene>
<dbReference type="Pfam" id="PF07638">
    <property type="entry name" value="Sigma70_ECF"/>
    <property type="match status" value="1"/>
</dbReference>
<dbReference type="GO" id="GO:0016987">
    <property type="term" value="F:sigma factor activity"/>
    <property type="evidence" value="ECO:0007669"/>
    <property type="project" value="UniProtKB-KW"/>
</dbReference>
<dbReference type="Proteomes" id="UP000324974">
    <property type="component" value="Chromosome"/>
</dbReference>
<dbReference type="Gene3D" id="1.10.1740.10">
    <property type="match status" value="1"/>
</dbReference>
<dbReference type="KEGG" id="lrs:PX52LOC_04880"/>
<dbReference type="SUPFAM" id="SSF88946">
    <property type="entry name" value="Sigma2 domain of RNA polymerase sigma factors"/>
    <property type="match status" value="1"/>
</dbReference>
<dbReference type="InterPro" id="IPR036388">
    <property type="entry name" value="WH-like_DNA-bd_sf"/>
</dbReference>
<dbReference type="InterPro" id="IPR014284">
    <property type="entry name" value="RNA_pol_sigma-70_dom"/>
</dbReference>
<dbReference type="OrthoDB" id="283468at2"/>
<dbReference type="GO" id="GO:0006352">
    <property type="term" value="P:DNA-templated transcription initiation"/>
    <property type="evidence" value="ECO:0007669"/>
    <property type="project" value="InterPro"/>
</dbReference>
<reference evidence="9" key="1">
    <citation type="submission" date="2019-08" db="EMBL/GenBank/DDBJ databases">
        <title>Limnoglobus roseus gen. nov., sp. nov., a novel freshwater planctomycete with a giant genome from the family Gemmataceae.</title>
        <authorList>
            <person name="Kulichevskaya I.S."/>
            <person name="Naumoff D.G."/>
            <person name="Miroshnikov K."/>
            <person name="Ivanova A."/>
            <person name="Philippov D.A."/>
            <person name="Hakobyan A."/>
            <person name="Rijpstra I.C."/>
            <person name="Sinninghe Damste J.S."/>
            <person name="Liesack W."/>
            <person name="Dedysh S.N."/>
        </authorList>
    </citation>
    <scope>NUCLEOTIDE SEQUENCE [LARGE SCALE GENOMIC DNA]</scope>
    <source>
        <strain evidence="9">PX52</strain>
    </source>
</reference>
<dbReference type="PANTHER" id="PTHR43133">
    <property type="entry name" value="RNA POLYMERASE ECF-TYPE SIGMA FACTO"/>
    <property type="match status" value="1"/>
</dbReference>
<dbReference type="RefSeq" id="WP_149112424.1">
    <property type="nucleotide sequence ID" value="NZ_CP042425.1"/>
</dbReference>
<evidence type="ECO:0000256" key="4">
    <source>
        <dbReference type="ARBA" id="ARBA00023125"/>
    </source>
</evidence>
<evidence type="ECO:0000259" key="7">
    <source>
        <dbReference type="Pfam" id="PF07638"/>
    </source>
</evidence>
<keyword evidence="9" id="KW-1185">Reference proteome</keyword>
<organism evidence="8 9">
    <name type="scientific">Limnoglobus roseus</name>
    <dbReference type="NCBI Taxonomy" id="2598579"/>
    <lineage>
        <taxon>Bacteria</taxon>
        <taxon>Pseudomonadati</taxon>
        <taxon>Planctomycetota</taxon>
        <taxon>Planctomycetia</taxon>
        <taxon>Gemmatales</taxon>
        <taxon>Gemmataceae</taxon>
        <taxon>Limnoglobus</taxon>
    </lineage>
</organism>
<keyword evidence="2" id="KW-0805">Transcription regulation</keyword>
<name>A0A5C1AEN5_9BACT</name>
<accession>A0A5C1AEN5</accession>
<feature type="domain" description="RNA polymerase sigma-70 ECF-like HTH" evidence="7">
    <location>
        <begin position="11"/>
        <end position="189"/>
    </location>
</feature>
<dbReference type="InterPro" id="IPR039425">
    <property type="entry name" value="RNA_pol_sigma-70-like"/>
</dbReference>
<feature type="region of interest" description="Disordered" evidence="6">
    <location>
        <begin position="102"/>
        <end position="122"/>
    </location>
</feature>
<evidence type="ECO:0000256" key="6">
    <source>
        <dbReference type="SAM" id="MobiDB-lite"/>
    </source>
</evidence>